<reference evidence="1 2" key="1">
    <citation type="submission" date="2016-10" db="EMBL/GenBank/DDBJ databases">
        <authorList>
            <person name="de Groot N.N."/>
        </authorList>
    </citation>
    <scope>NUCLEOTIDE SEQUENCE [LARGE SCALE GENOMIC DNA]</scope>
    <source>
        <strain evidence="1 2">CGMCC 1.11030</strain>
    </source>
</reference>
<dbReference type="Pfam" id="PF08002">
    <property type="entry name" value="DUF1697"/>
    <property type="match status" value="1"/>
</dbReference>
<dbReference type="PANTHER" id="PTHR36439">
    <property type="entry name" value="BLL4334 PROTEIN"/>
    <property type="match status" value="1"/>
</dbReference>
<accession>A0A1I3L3E5</accession>
<dbReference type="SUPFAM" id="SSF160379">
    <property type="entry name" value="SP0830-like"/>
    <property type="match status" value="1"/>
</dbReference>
<gene>
    <name evidence="1" type="ORF">SAMN05216258_109193</name>
</gene>
<dbReference type="EMBL" id="FOQH01000009">
    <property type="protein sequence ID" value="SFI79253.1"/>
    <property type="molecule type" value="Genomic_DNA"/>
</dbReference>
<dbReference type="InterPro" id="IPR012545">
    <property type="entry name" value="DUF1697"/>
</dbReference>
<sequence length="178" mass="18469">MALTRWVLLLRGVNVGGHGRLPMAELRAALVESGARNPRTLIQSGNAVFDHEETAAGPLAERVCAAVAARAGFAPAAMALEVGTLAAILDALPPGWPREETHVWVTAAPPPAPRLERLAALAAPGEAWRLEGRWLALHAPAGVGRSKFAPGAEAALGVPATARKASVLARLLDLAREG</sequence>
<dbReference type="RefSeq" id="WP_177236335.1">
    <property type="nucleotide sequence ID" value="NZ_FOQH01000009.1"/>
</dbReference>
<proteinExistence type="predicted"/>
<protein>
    <submittedName>
        <fullName evidence="1">Uncharacterized conserved protein, DUF1697 family</fullName>
    </submittedName>
</protein>
<keyword evidence="2" id="KW-1185">Reference proteome</keyword>
<dbReference type="STRING" id="1114924.SAMN05216258_109193"/>
<organism evidence="1 2">
    <name type="scientific">Albimonas pacifica</name>
    <dbReference type="NCBI Taxonomy" id="1114924"/>
    <lineage>
        <taxon>Bacteria</taxon>
        <taxon>Pseudomonadati</taxon>
        <taxon>Pseudomonadota</taxon>
        <taxon>Alphaproteobacteria</taxon>
        <taxon>Rhodobacterales</taxon>
        <taxon>Paracoccaceae</taxon>
        <taxon>Albimonas</taxon>
    </lineage>
</organism>
<name>A0A1I3L3E5_9RHOB</name>
<evidence type="ECO:0000313" key="1">
    <source>
        <dbReference type="EMBL" id="SFI79253.1"/>
    </source>
</evidence>
<dbReference type="Proteomes" id="UP000199377">
    <property type="component" value="Unassembled WGS sequence"/>
</dbReference>
<dbReference type="PANTHER" id="PTHR36439:SF1">
    <property type="entry name" value="DUF1697 DOMAIN-CONTAINING PROTEIN"/>
    <property type="match status" value="1"/>
</dbReference>
<dbReference type="PIRSF" id="PIRSF008502">
    <property type="entry name" value="UCP008502"/>
    <property type="match status" value="1"/>
</dbReference>
<dbReference type="Gene3D" id="3.30.70.1280">
    <property type="entry name" value="SP0830-like domains"/>
    <property type="match status" value="1"/>
</dbReference>
<dbReference type="AlphaFoldDB" id="A0A1I3L3E5"/>
<evidence type="ECO:0000313" key="2">
    <source>
        <dbReference type="Proteomes" id="UP000199377"/>
    </source>
</evidence>